<proteinExistence type="predicted"/>
<protein>
    <submittedName>
        <fullName evidence="2">Zinc metallopeptidase</fullName>
    </submittedName>
</protein>
<organism evidence="2 3">
    <name type="scientific">Staphylococcus capitis</name>
    <dbReference type="NCBI Taxonomy" id="29388"/>
    <lineage>
        <taxon>Bacteria</taxon>
        <taxon>Bacillati</taxon>
        <taxon>Bacillota</taxon>
        <taxon>Bacilli</taxon>
        <taxon>Bacillales</taxon>
        <taxon>Staphylococcaceae</taxon>
        <taxon>Staphylococcus</taxon>
    </lineage>
</organism>
<evidence type="ECO:0000313" key="2">
    <source>
        <dbReference type="EMBL" id="TBW68392.1"/>
    </source>
</evidence>
<dbReference type="InterPro" id="IPR007395">
    <property type="entry name" value="Zn_peptidase_2"/>
</dbReference>
<dbReference type="AlphaFoldDB" id="A0A7Z8E1D2"/>
<evidence type="ECO:0000313" key="3">
    <source>
        <dbReference type="Proteomes" id="UP000291949"/>
    </source>
</evidence>
<dbReference type="Pfam" id="PF04298">
    <property type="entry name" value="Zn_peptidase_2"/>
    <property type="match status" value="1"/>
</dbReference>
<feature type="transmembrane region" description="Helical" evidence="1">
    <location>
        <begin position="12"/>
        <end position="36"/>
    </location>
</feature>
<sequence length="43" mass="4630">VNEKEYKHARKVLSAAAMTYVAATATAVAELVRIILLARASDN</sequence>
<feature type="non-terminal residue" evidence="2">
    <location>
        <position position="1"/>
    </location>
</feature>
<evidence type="ECO:0000256" key="1">
    <source>
        <dbReference type="SAM" id="Phobius"/>
    </source>
</evidence>
<name>A0A7Z8E1D2_STACP</name>
<dbReference type="Proteomes" id="UP000291949">
    <property type="component" value="Unassembled WGS sequence"/>
</dbReference>
<keyword evidence="1" id="KW-1133">Transmembrane helix</keyword>
<accession>A0A7Z8E1D2</accession>
<dbReference type="EMBL" id="SCHC01000588">
    <property type="protein sequence ID" value="TBW68392.1"/>
    <property type="molecule type" value="Genomic_DNA"/>
</dbReference>
<dbReference type="RefSeq" id="WP_196211684.1">
    <property type="nucleotide sequence ID" value="NZ_SCHC01000588.1"/>
</dbReference>
<keyword evidence="1" id="KW-0812">Transmembrane</keyword>
<gene>
    <name evidence="2" type="ORF">EQ811_15675</name>
</gene>
<reference evidence="2 3" key="1">
    <citation type="journal article" date="2019" name="Sci. Transl. Med.">
        <title>Quorum sensing between bacterial species on the skin protects against epidermal injury in atopic dermatitis.</title>
        <authorList>
            <person name="Williams M.R."/>
        </authorList>
    </citation>
    <scope>NUCLEOTIDE SEQUENCE [LARGE SCALE GENOMIC DNA]</scope>
    <source>
        <strain evidence="2 3">H8</strain>
    </source>
</reference>
<comment type="caution">
    <text evidence="2">The sequence shown here is derived from an EMBL/GenBank/DDBJ whole genome shotgun (WGS) entry which is preliminary data.</text>
</comment>
<keyword evidence="1" id="KW-0472">Membrane</keyword>